<name>A0A0E9RW35_ANGAN</name>
<reference evidence="1" key="1">
    <citation type="submission" date="2014-11" db="EMBL/GenBank/DDBJ databases">
        <authorList>
            <person name="Amaro Gonzalez C."/>
        </authorList>
    </citation>
    <scope>NUCLEOTIDE SEQUENCE</scope>
</reference>
<dbReference type="AlphaFoldDB" id="A0A0E9RW35"/>
<accession>A0A0E9RW35</accession>
<reference evidence="1" key="2">
    <citation type="journal article" date="2015" name="Fish Shellfish Immunol.">
        <title>Early steps in the European eel (Anguilla anguilla)-Vibrio vulnificus interaction in the gills: Role of the RtxA13 toxin.</title>
        <authorList>
            <person name="Callol A."/>
            <person name="Pajuelo D."/>
            <person name="Ebbesson L."/>
            <person name="Teles M."/>
            <person name="MacKenzie S."/>
            <person name="Amaro C."/>
        </authorList>
    </citation>
    <scope>NUCLEOTIDE SEQUENCE</scope>
</reference>
<organism evidence="1">
    <name type="scientific">Anguilla anguilla</name>
    <name type="common">European freshwater eel</name>
    <name type="synonym">Muraena anguilla</name>
    <dbReference type="NCBI Taxonomy" id="7936"/>
    <lineage>
        <taxon>Eukaryota</taxon>
        <taxon>Metazoa</taxon>
        <taxon>Chordata</taxon>
        <taxon>Craniata</taxon>
        <taxon>Vertebrata</taxon>
        <taxon>Euteleostomi</taxon>
        <taxon>Actinopterygii</taxon>
        <taxon>Neopterygii</taxon>
        <taxon>Teleostei</taxon>
        <taxon>Anguilliformes</taxon>
        <taxon>Anguillidae</taxon>
        <taxon>Anguilla</taxon>
    </lineage>
</organism>
<protein>
    <submittedName>
        <fullName evidence="1">Uncharacterized protein</fullName>
    </submittedName>
</protein>
<dbReference type="EMBL" id="GBXM01075193">
    <property type="protein sequence ID" value="JAH33384.1"/>
    <property type="molecule type" value="Transcribed_RNA"/>
</dbReference>
<proteinExistence type="predicted"/>
<evidence type="ECO:0000313" key="1">
    <source>
        <dbReference type="EMBL" id="JAH33384.1"/>
    </source>
</evidence>
<sequence length="81" mass="8895">MTIGQSEATGQTRRADLVAKMQIAVYLTPSIQHLGNWKLYAYQSLQSKGVLKVPETQGWAAASSGIKKINVCKYKNHTDTA</sequence>